<dbReference type="EMBL" id="CP094326">
    <property type="protein sequence ID" value="UNZ00014.1"/>
    <property type="molecule type" value="Genomic_DNA"/>
</dbReference>
<keyword evidence="1" id="KW-0472">Membrane</keyword>
<proteinExistence type="predicted"/>
<evidence type="ECO:0000313" key="2">
    <source>
        <dbReference type="EMBL" id="UNZ00014.1"/>
    </source>
</evidence>
<reference evidence="2 3" key="1">
    <citation type="journal article" date="2018" name="Int. J. Syst. Evol. Microbiol.">
        <title>Zhouia spongiae sp. nov., isolated from a marine sponge.</title>
        <authorList>
            <person name="Zhuang L."/>
            <person name="Lin B."/>
            <person name="Qin F."/>
            <person name="Luo L."/>
        </authorList>
    </citation>
    <scope>NUCLEOTIDE SEQUENCE [LARGE SCALE GENOMIC DNA]</scope>
    <source>
        <strain evidence="2 3">HN-Y44</strain>
    </source>
</reference>
<feature type="transmembrane region" description="Helical" evidence="1">
    <location>
        <begin position="39"/>
        <end position="57"/>
    </location>
</feature>
<accession>A0ABY3YQL6</accession>
<name>A0ABY3YQL6_9FLAO</name>
<keyword evidence="1" id="KW-1133">Transmembrane helix</keyword>
<sequence>MKKFALVLRDILVFILILALTKFILSSDFRYLVNTSRDVADITAVVFMFLSVFSFIILKNRKYLVSILYAIIIFLIIVFLCDRRVLPDYWYILLGMIVVSMVFYQLKITHDENVSTRQTDKIDVKKYTLLGQFDGKIDFDRFEENREMDLDRSCYKQYKPKLLFKFINPDNDMVFNFSNKDDLNFVLVISDNNTAFVKHKKNEKYASKTNESIVKYLKSLI</sequence>
<dbReference type="Proteomes" id="UP000829476">
    <property type="component" value="Chromosome"/>
</dbReference>
<evidence type="ECO:0000256" key="1">
    <source>
        <dbReference type="SAM" id="Phobius"/>
    </source>
</evidence>
<dbReference type="RefSeq" id="WP_242938381.1">
    <property type="nucleotide sequence ID" value="NZ_CP094326.1"/>
</dbReference>
<gene>
    <name evidence="2" type="ORF">MQE36_06605</name>
</gene>
<evidence type="ECO:0000313" key="3">
    <source>
        <dbReference type="Proteomes" id="UP000829476"/>
    </source>
</evidence>
<feature type="transmembrane region" description="Helical" evidence="1">
    <location>
        <begin position="6"/>
        <end position="27"/>
    </location>
</feature>
<protein>
    <submittedName>
        <fullName evidence="2">Uncharacterized protein</fullName>
    </submittedName>
</protein>
<keyword evidence="3" id="KW-1185">Reference proteome</keyword>
<keyword evidence="1" id="KW-0812">Transmembrane</keyword>
<feature type="transmembrane region" description="Helical" evidence="1">
    <location>
        <begin position="88"/>
        <end position="106"/>
    </location>
</feature>
<organism evidence="2 3">
    <name type="scientific">Zhouia spongiae</name>
    <dbReference type="NCBI Taxonomy" id="2202721"/>
    <lineage>
        <taxon>Bacteria</taxon>
        <taxon>Pseudomonadati</taxon>
        <taxon>Bacteroidota</taxon>
        <taxon>Flavobacteriia</taxon>
        <taxon>Flavobacteriales</taxon>
        <taxon>Flavobacteriaceae</taxon>
        <taxon>Zhouia</taxon>
    </lineage>
</organism>
<feature type="transmembrane region" description="Helical" evidence="1">
    <location>
        <begin position="63"/>
        <end position="81"/>
    </location>
</feature>